<feature type="signal peptide" evidence="1">
    <location>
        <begin position="1"/>
        <end position="19"/>
    </location>
</feature>
<feature type="chain" id="PRO_5005487235" description="Secreted protein" evidence="1">
    <location>
        <begin position="20"/>
        <end position="193"/>
    </location>
</feature>
<keyword evidence="1" id="KW-0732">Signal</keyword>
<proteinExistence type="predicted"/>
<evidence type="ECO:0008006" key="3">
    <source>
        <dbReference type="Google" id="ProtNLM"/>
    </source>
</evidence>
<dbReference type="EMBL" id="HACA01000839">
    <property type="protein sequence ID" value="CDW18200.1"/>
    <property type="molecule type" value="Transcribed_RNA"/>
</dbReference>
<protein>
    <recommendedName>
        <fullName evidence="3">Secreted protein</fullName>
    </recommendedName>
</protein>
<reference evidence="2" key="1">
    <citation type="submission" date="2014-05" db="EMBL/GenBank/DDBJ databases">
        <authorList>
            <person name="Chronopoulou M."/>
        </authorList>
    </citation>
    <scope>NUCLEOTIDE SEQUENCE</scope>
    <source>
        <tissue evidence="2">Whole organism</tissue>
    </source>
</reference>
<dbReference type="AlphaFoldDB" id="A0A0K2SXE3"/>
<accession>A0A0K2SXE3</accession>
<evidence type="ECO:0000256" key="1">
    <source>
        <dbReference type="SAM" id="SignalP"/>
    </source>
</evidence>
<organism evidence="2">
    <name type="scientific">Lepeophtheirus salmonis</name>
    <name type="common">Salmon louse</name>
    <name type="synonym">Caligus salmonis</name>
    <dbReference type="NCBI Taxonomy" id="72036"/>
    <lineage>
        <taxon>Eukaryota</taxon>
        <taxon>Metazoa</taxon>
        <taxon>Ecdysozoa</taxon>
        <taxon>Arthropoda</taxon>
        <taxon>Crustacea</taxon>
        <taxon>Multicrustacea</taxon>
        <taxon>Hexanauplia</taxon>
        <taxon>Copepoda</taxon>
        <taxon>Siphonostomatoida</taxon>
        <taxon>Caligidae</taxon>
        <taxon>Lepeophtheirus</taxon>
    </lineage>
</organism>
<evidence type="ECO:0000313" key="2">
    <source>
        <dbReference type="EMBL" id="CDW18200.1"/>
    </source>
</evidence>
<name>A0A0K2SXE3_LEPSM</name>
<sequence>MYIYFIFGMSVVVIAYCSSNPDGRGWSWIHFQSDVHLVSGSIGRSSIDGVAICRSMTVGSSFVSRSASSLRLSMIGINTNIYSRSTNYGVTRRGTSVLCSGFVEITILRRSLLFGSMASRRKLRDKRSGMRCPTISLLSWRGYSFLLGNNDFFVLVSDYSFCNLFGIDGDVTTSREIKGICFSRYTGWCIKSE</sequence>